<evidence type="ECO:0000259" key="6">
    <source>
        <dbReference type="Pfam" id="PF13193"/>
    </source>
</evidence>
<dbReference type="Gene3D" id="3.40.50.12780">
    <property type="entry name" value="N-terminal domain of ligase-like"/>
    <property type="match status" value="1"/>
</dbReference>
<dbReference type="RefSeq" id="WP_097155887.1">
    <property type="nucleotide sequence ID" value="NZ_OBEL01000009.1"/>
</dbReference>
<dbReference type="OrthoDB" id="9803968at2"/>
<dbReference type="PANTHER" id="PTHR43605">
    <property type="entry name" value="ACYL-COENZYME A SYNTHETASE"/>
    <property type="match status" value="1"/>
</dbReference>
<feature type="domain" description="AMP-binding enzyme C-terminal" evidence="6">
    <location>
        <begin position="451"/>
        <end position="529"/>
    </location>
</feature>
<dbReference type="Proteomes" id="UP000219439">
    <property type="component" value="Unassembled WGS sequence"/>
</dbReference>
<accession>A0A285PIF5</accession>
<dbReference type="PROSITE" id="PS00455">
    <property type="entry name" value="AMP_BINDING"/>
    <property type="match status" value="1"/>
</dbReference>
<dbReference type="InterPro" id="IPR000873">
    <property type="entry name" value="AMP-dep_synth/lig_dom"/>
</dbReference>
<dbReference type="PANTHER" id="PTHR43605:SF10">
    <property type="entry name" value="ACYL-COA SYNTHETASE MEDIUM CHAIN FAMILY MEMBER 3"/>
    <property type="match status" value="1"/>
</dbReference>
<dbReference type="Pfam" id="PF13193">
    <property type="entry name" value="AMP-binding_C"/>
    <property type="match status" value="1"/>
</dbReference>
<dbReference type="GO" id="GO:0006633">
    <property type="term" value="P:fatty acid biosynthetic process"/>
    <property type="evidence" value="ECO:0007669"/>
    <property type="project" value="TreeGrafter"/>
</dbReference>
<evidence type="ECO:0000313" key="7">
    <source>
        <dbReference type="EMBL" id="SNZ21509.1"/>
    </source>
</evidence>
<dbReference type="InterPro" id="IPR045851">
    <property type="entry name" value="AMP-bd_C_sf"/>
</dbReference>
<gene>
    <name evidence="7" type="ORF">SAMN06265368_4631</name>
</gene>
<dbReference type="GO" id="GO:0005524">
    <property type="term" value="F:ATP binding"/>
    <property type="evidence" value="ECO:0007669"/>
    <property type="project" value="UniProtKB-KW"/>
</dbReference>
<dbReference type="InterPro" id="IPR042099">
    <property type="entry name" value="ANL_N_sf"/>
</dbReference>
<dbReference type="GO" id="GO:0016405">
    <property type="term" value="F:CoA-ligase activity"/>
    <property type="evidence" value="ECO:0007669"/>
    <property type="project" value="UniProtKB-ARBA"/>
</dbReference>
<dbReference type="SUPFAM" id="SSF56801">
    <property type="entry name" value="Acetyl-CoA synthetase-like"/>
    <property type="match status" value="1"/>
</dbReference>
<dbReference type="Pfam" id="PF00501">
    <property type="entry name" value="AMP-binding"/>
    <property type="match status" value="1"/>
</dbReference>
<evidence type="ECO:0000256" key="2">
    <source>
        <dbReference type="ARBA" id="ARBA00022598"/>
    </source>
</evidence>
<organism evidence="7 8">
    <name type="scientific">Cohaesibacter gelatinilyticus</name>
    <dbReference type="NCBI Taxonomy" id="372072"/>
    <lineage>
        <taxon>Bacteria</taxon>
        <taxon>Pseudomonadati</taxon>
        <taxon>Pseudomonadota</taxon>
        <taxon>Alphaproteobacteria</taxon>
        <taxon>Hyphomicrobiales</taxon>
        <taxon>Cohaesibacteraceae</taxon>
    </lineage>
</organism>
<evidence type="ECO:0000256" key="1">
    <source>
        <dbReference type="ARBA" id="ARBA00006432"/>
    </source>
</evidence>
<keyword evidence="4" id="KW-0067">ATP-binding</keyword>
<dbReference type="EMBL" id="OBEL01000009">
    <property type="protein sequence ID" value="SNZ21509.1"/>
    <property type="molecule type" value="Genomic_DNA"/>
</dbReference>
<keyword evidence="2" id="KW-0436">Ligase</keyword>
<keyword evidence="3" id="KW-0547">Nucleotide-binding</keyword>
<dbReference type="InterPro" id="IPR020845">
    <property type="entry name" value="AMP-binding_CS"/>
</dbReference>
<dbReference type="AlphaFoldDB" id="A0A285PIF5"/>
<feature type="domain" description="AMP-dependent synthetase/ligase" evidence="5">
    <location>
        <begin position="31"/>
        <end position="401"/>
    </location>
</feature>
<keyword evidence="8" id="KW-1185">Reference proteome</keyword>
<dbReference type="CDD" id="cd05971">
    <property type="entry name" value="MACS_like_3"/>
    <property type="match status" value="1"/>
</dbReference>
<dbReference type="Gene3D" id="3.30.300.30">
    <property type="match status" value="1"/>
</dbReference>
<dbReference type="GO" id="GO:0015645">
    <property type="term" value="F:fatty acid ligase activity"/>
    <property type="evidence" value="ECO:0007669"/>
    <property type="project" value="TreeGrafter"/>
</dbReference>
<dbReference type="GO" id="GO:0006637">
    <property type="term" value="P:acyl-CoA metabolic process"/>
    <property type="evidence" value="ECO:0007669"/>
    <property type="project" value="TreeGrafter"/>
</dbReference>
<dbReference type="FunFam" id="3.30.300.30:FF:000005">
    <property type="entry name" value="Acyl-coenzyme A synthetase ACSM5, mitochondrial"/>
    <property type="match status" value="1"/>
</dbReference>
<dbReference type="InterPro" id="IPR051087">
    <property type="entry name" value="Mitochondrial_ACSM"/>
</dbReference>
<protein>
    <submittedName>
        <fullName evidence="7">Acetyl-CoA synthetase</fullName>
    </submittedName>
</protein>
<name>A0A285PIF5_9HYPH</name>
<dbReference type="GO" id="GO:0004321">
    <property type="term" value="F:fatty-acyl-CoA synthase activity"/>
    <property type="evidence" value="ECO:0007669"/>
    <property type="project" value="TreeGrafter"/>
</dbReference>
<evidence type="ECO:0000313" key="8">
    <source>
        <dbReference type="Proteomes" id="UP000219439"/>
    </source>
</evidence>
<sequence>MLTPADNYPDLYRNFEWKIPEFYNIGHDVCDKWAEQDPNRIALYHRLDDGSLTPISYGSLREQSNQLANCLQRAGLKPEDRVALLLPQCPQTLIAHIALYKLGAIAVPIAMLFGEDALDYRLRDSGAKMIITAHDQLNRVNRLRGRLPELTHCLSIDEGSQDADLVWQQDVVNQPTGFDLHQSRPDDPALMIYTSGTTGRAKGALHGHRVLLGHLPGVQMPHNFLPQEDDLFWTPSDWAWAGGLLNCLLPCLHFGVPVIAYKFPKFDAEAAFALMDELKIRNTYMPPTAIRMLKQVRNPSARYNLVLRSFGSGGESLGKEVLQWAQKELGITINESYGQTECNLMLGSCAEIGVSRPGAIGKQIPGHRVAIIDDKGQELPANSLGNIAVHRPNPVMFLRYWNNDKATQEKFIDDWLLTGDQGYQDEDGYIFFVGRDDDVINSAGYRIGPGEIEDCLTSHPAVALCAVVGKADPERTQIVKAYIVLQEDEKPSETLTKDIQHFVKTRLAAHEYPREISYLRELPMTTTGKIIRRKLKEDPRA</sequence>
<evidence type="ECO:0000256" key="3">
    <source>
        <dbReference type="ARBA" id="ARBA00022741"/>
    </source>
</evidence>
<proteinExistence type="inferred from homology"/>
<dbReference type="InterPro" id="IPR049515">
    <property type="entry name" value="MACS_put"/>
</dbReference>
<evidence type="ECO:0000256" key="4">
    <source>
        <dbReference type="ARBA" id="ARBA00022840"/>
    </source>
</evidence>
<comment type="similarity">
    <text evidence="1">Belongs to the ATP-dependent AMP-binding enzyme family.</text>
</comment>
<reference evidence="7 8" key="1">
    <citation type="submission" date="2017-09" db="EMBL/GenBank/DDBJ databases">
        <authorList>
            <person name="Ehlers B."/>
            <person name="Leendertz F.H."/>
        </authorList>
    </citation>
    <scope>NUCLEOTIDE SEQUENCE [LARGE SCALE GENOMIC DNA]</scope>
    <source>
        <strain evidence="7 8">DSM 18289</strain>
    </source>
</reference>
<dbReference type="InterPro" id="IPR025110">
    <property type="entry name" value="AMP-bd_C"/>
</dbReference>
<evidence type="ECO:0000259" key="5">
    <source>
        <dbReference type="Pfam" id="PF00501"/>
    </source>
</evidence>